<evidence type="ECO:0000256" key="4">
    <source>
        <dbReference type="SAM" id="MobiDB-lite"/>
    </source>
</evidence>
<keyword evidence="2" id="KW-0067">ATP-binding</keyword>
<dbReference type="AlphaFoldDB" id="A0AAE0FWN2"/>
<dbReference type="InterPro" id="IPR027640">
    <property type="entry name" value="Kinesin-like_fam"/>
</dbReference>
<evidence type="ECO:0000256" key="2">
    <source>
        <dbReference type="PROSITE-ProRule" id="PRU00283"/>
    </source>
</evidence>
<dbReference type="PANTHER" id="PTHR47972">
    <property type="entry name" value="KINESIN-LIKE PROTEIN KLP-3"/>
    <property type="match status" value="1"/>
</dbReference>
<evidence type="ECO:0000256" key="1">
    <source>
        <dbReference type="ARBA" id="ARBA00023175"/>
    </source>
</evidence>
<dbReference type="GO" id="GO:0008017">
    <property type="term" value="F:microtubule binding"/>
    <property type="evidence" value="ECO:0007669"/>
    <property type="project" value="InterPro"/>
</dbReference>
<evidence type="ECO:0000259" key="5">
    <source>
        <dbReference type="PROSITE" id="PS50067"/>
    </source>
</evidence>
<gene>
    <name evidence="6" type="ORF">CYMTET_24137</name>
</gene>
<dbReference type="InterPro" id="IPR036961">
    <property type="entry name" value="Kinesin_motor_dom_sf"/>
</dbReference>
<dbReference type="InterPro" id="IPR027417">
    <property type="entry name" value="P-loop_NTPase"/>
</dbReference>
<feature type="compositionally biased region" description="Basic residues" evidence="4">
    <location>
        <begin position="63"/>
        <end position="75"/>
    </location>
</feature>
<accession>A0AAE0FWN2</accession>
<evidence type="ECO:0000256" key="3">
    <source>
        <dbReference type="SAM" id="Coils"/>
    </source>
</evidence>
<dbReference type="SUPFAM" id="SSF52540">
    <property type="entry name" value="P-loop containing nucleoside triphosphate hydrolases"/>
    <property type="match status" value="1"/>
</dbReference>
<dbReference type="InterPro" id="IPR001752">
    <property type="entry name" value="Kinesin_motor_dom"/>
</dbReference>
<dbReference type="EMBL" id="LGRX02012504">
    <property type="protein sequence ID" value="KAK3267295.1"/>
    <property type="molecule type" value="Genomic_DNA"/>
</dbReference>
<feature type="compositionally biased region" description="Basic and acidic residues" evidence="4">
    <location>
        <begin position="294"/>
        <end position="329"/>
    </location>
</feature>
<dbReference type="Pfam" id="PF00225">
    <property type="entry name" value="Kinesin"/>
    <property type="match status" value="1"/>
</dbReference>
<keyword evidence="7" id="KW-1185">Reference proteome</keyword>
<comment type="caution">
    <text evidence="6">The sequence shown here is derived from an EMBL/GenBank/DDBJ whole genome shotgun (WGS) entry which is preliminary data.</text>
</comment>
<dbReference type="Proteomes" id="UP001190700">
    <property type="component" value="Unassembled WGS sequence"/>
</dbReference>
<dbReference type="GO" id="GO:0007018">
    <property type="term" value="P:microtubule-based movement"/>
    <property type="evidence" value="ECO:0007669"/>
    <property type="project" value="InterPro"/>
</dbReference>
<reference evidence="6 7" key="1">
    <citation type="journal article" date="2015" name="Genome Biol. Evol.">
        <title>Comparative Genomics of a Bacterivorous Green Alga Reveals Evolutionary Causalities and Consequences of Phago-Mixotrophic Mode of Nutrition.</title>
        <authorList>
            <person name="Burns J.A."/>
            <person name="Paasch A."/>
            <person name="Narechania A."/>
            <person name="Kim E."/>
        </authorList>
    </citation>
    <scope>NUCLEOTIDE SEQUENCE [LARGE SCALE GENOMIC DNA]</scope>
    <source>
        <strain evidence="6 7">PLY_AMNH</strain>
    </source>
</reference>
<dbReference type="GO" id="GO:0015630">
    <property type="term" value="C:microtubule cytoskeleton"/>
    <property type="evidence" value="ECO:0007669"/>
    <property type="project" value="TreeGrafter"/>
</dbReference>
<sequence length="965" mass="108939">MQRTSSLLLKRERSWIERRLKWGNQKGCCVYRISAESVREKTALPAHMLRQREQQSSGESSSRAHRSRTSSKLHSLKPASLGAPTPDAPEILARAEHPLMEVVVKSLVSEYEAKLALKQEAWERAQADIEGFEEQSKSHLEQGAALREYVQKQTEENLELVQLLGQQASELKGKAPKNAAVPMKAGARLSTQAGAALNLSKEANLVDPLVAQLRIENSALSKELGTVNKSNVRLKHDNEARMRELEEKTDALNEKQKVLDLAMSTVDSMRVNMESIAHELVLERDKYKKLKKRVAAEPRDDAKAGSETARSDTSSRSEIAEDVRSRMEGAAEAAGATKDSEWALKLKVLAAEKATLEEDLESKKADWEHKIKVTESRSEAQIDEWRNKLDSKESMWQAKMEAKELEWAAKYEALKEEQWRNRMAQKDQEWSWKMGEDEWKRILEAKDQMWEAKVEMKDVEYRARLQRNSADWMEKLESKNAAMAKEANDLKAKLREMDSKLQSTQQSDAESALKSRDEEWRAELASKEVFWMAKLEEQKRSLAAQLREQGAAQNAAESEAKLEAKLEETRKSSRARLSQVEEDWRVKCEALQGALQLKQFEWDEQSEVQDLKGKIRVYCRVRPLLSTDHGNVECVECSETESQLTLRKGGTANNGASSWRKIKESIEDTKTFTFDKMFSSAASQEKIYADMQPLVRCVLDGFNVCVLAYGQTGSGKTYTMTGPKIGGAFCETSGVNIRALDDLFCIAGERAASYTYDFEVQMVEIYNEQLRDLLTTQQTVLEIKKDARRGWGTPDARRIKVCSVQDVVECMREGDKSRSTGSTSMNERSSRSHCVVTVQGRVSTADLMVRRIPQCSPGGRTQVTGKMLSTGSKVFGCIHLVDLAGSERVNRSEVTGDRLKEAQHINKSLASLGDVITAFANNQTHIPYRNSKLTHLLQVVPLNHHTRCKRFTGAAGLRHTWLKRS</sequence>
<dbReference type="PROSITE" id="PS50067">
    <property type="entry name" value="KINESIN_MOTOR_2"/>
    <property type="match status" value="1"/>
</dbReference>
<dbReference type="GO" id="GO:0003777">
    <property type="term" value="F:microtubule motor activity"/>
    <property type="evidence" value="ECO:0007669"/>
    <property type="project" value="InterPro"/>
</dbReference>
<organism evidence="6 7">
    <name type="scientific">Cymbomonas tetramitiformis</name>
    <dbReference type="NCBI Taxonomy" id="36881"/>
    <lineage>
        <taxon>Eukaryota</taxon>
        <taxon>Viridiplantae</taxon>
        <taxon>Chlorophyta</taxon>
        <taxon>Pyramimonadophyceae</taxon>
        <taxon>Pyramimonadales</taxon>
        <taxon>Pyramimonadaceae</taxon>
        <taxon>Cymbomonas</taxon>
    </lineage>
</organism>
<dbReference type="Gene3D" id="3.40.850.10">
    <property type="entry name" value="Kinesin motor domain"/>
    <property type="match status" value="1"/>
</dbReference>
<feature type="binding site" evidence="2">
    <location>
        <begin position="710"/>
        <end position="717"/>
    </location>
    <ligand>
        <name>ATP</name>
        <dbReference type="ChEBI" id="CHEBI:30616"/>
    </ligand>
</feature>
<dbReference type="GO" id="GO:0005524">
    <property type="term" value="F:ATP binding"/>
    <property type="evidence" value="ECO:0007669"/>
    <property type="project" value="UniProtKB-UniRule"/>
</dbReference>
<feature type="compositionally biased region" description="Polar residues" evidence="4">
    <location>
        <begin position="500"/>
        <end position="509"/>
    </location>
</feature>
<feature type="domain" description="Kinesin motor" evidence="5">
    <location>
        <begin position="614"/>
        <end position="965"/>
    </location>
</feature>
<name>A0AAE0FWN2_9CHLO</name>
<comment type="similarity">
    <text evidence="2">Belongs to the TRAFAC class myosin-kinesin ATPase superfamily. Kinesin family.</text>
</comment>
<evidence type="ECO:0000313" key="6">
    <source>
        <dbReference type="EMBL" id="KAK3267295.1"/>
    </source>
</evidence>
<keyword evidence="1 2" id="KW-0505">Motor protein</keyword>
<feature type="coiled-coil region" evidence="3">
    <location>
        <begin position="235"/>
        <end position="262"/>
    </location>
</feature>
<feature type="region of interest" description="Disordered" evidence="4">
    <location>
        <begin position="292"/>
        <end position="336"/>
    </location>
</feature>
<protein>
    <recommendedName>
        <fullName evidence="5">Kinesin motor domain-containing protein</fullName>
    </recommendedName>
</protein>
<dbReference type="SMART" id="SM00129">
    <property type="entry name" value="KISc"/>
    <property type="match status" value="1"/>
</dbReference>
<dbReference type="PRINTS" id="PR00380">
    <property type="entry name" value="KINESINHEAVY"/>
</dbReference>
<dbReference type="PANTHER" id="PTHR47972:SF28">
    <property type="entry name" value="KINESIN-LIKE PROTEIN KLP-3"/>
    <property type="match status" value="1"/>
</dbReference>
<feature type="region of interest" description="Disordered" evidence="4">
    <location>
        <begin position="43"/>
        <end position="88"/>
    </location>
</feature>
<feature type="region of interest" description="Disordered" evidence="4">
    <location>
        <begin position="497"/>
        <end position="517"/>
    </location>
</feature>
<feature type="coiled-coil region" evidence="3">
    <location>
        <begin position="532"/>
        <end position="583"/>
    </location>
</feature>
<proteinExistence type="inferred from homology"/>
<evidence type="ECO:0000313" key="7">
    <source>
        <dbReference type="Proteomes" id="UP001190700"/>
    </source>
</evidence>
<keyword evidence="3" id="KW-0175">Coiled coil</keyword>
<feature type="coiled-coil region" evidence="3">
    <location>
        <begin position="346"/>
        <end position="377"/>
    </location>
</feature>
<keyword evidence="2" id="KW-0547">Nucleotide-binding</keyword>